<dbReference type="Pfam" id="PF22698">
    <property type="entry name" value="Semialdhyde_dhC_1"/>
    <property type="match status" value="1"/>
</dbReference>
<dbReference type="AlphaFoldDB" id="A1WGS9"/>
<dbReference type="HAMAP" id="MF_01110">
    <property type="entry name" value="ArgC_type2"/>
    <property type="match status" value="1"/>
</dbReference>
<dbReference type="InterPro" id="IPR000534">
    <property type="entry name" value="Semialdehyde_DH_NAD-bd"/>
</dbReference>
<dbReference type="eggNOG" id="COG0002">
    <property type="taxonomic scope" value="Bacteria"/>
</dbReference>
<dbReference type="STRING" id="391735.Veis_1060"/>
<dbReference type="InterPro" id="IPR036291">
    <property type="entry name" value="NAD(P)-bd_dom_sf"/>
</dbReference>
<dbReference type="SMART" id="SM00859">
    <property type="entry name" value="Semialdhyde_dh"/>
    <property type="match status" value="1"/>
</dbReference>
<dbReference type="Proteomes" id="UP000000374">
    <property type="component" value="Chromosome"/>
</dbReference>
<dbReference type="EC" id="1.2.1.38" evidence="6"/>
<keyword evidence="4 6" id="KW-0521">NADP</keyword>
<dbReference type="InterPro" id="IPR058924">
    <property type="entry name" value="AGPR_dimerisation_dom"/>
</dbReference>
<keyword evidence="1 6" id="KW-0963">Cytoplasm</keyword>
<evidence type="ECO:0000259" key="7">
    <source>
        <dbReference type="SMART" id="SM00859"/>
    </source>
</evidence>
<dbReference type="Pfam" id="PF01118">
    <property type="entry name" value="Semialdhyde_dh"/>
    <property type="match status" value="1"/>
</dbReference>
<dbReference type="Gene3D" id="3.30.360.10">
    <property type="entry name" value="Dihydrodipicolinate Reductase, domain 2"/>
    <property type="match status" value="1"/>
</dbReference>
<keyword evidence="2 6" id="KW-0055">Arginine biosynthesis</keyword>
<dbReference type="GO" id="GO:0003942">
    <property type="term" value="F:N-acetyl-gamma-glutamyl-phosphate reductase activity"/>
    <property type="evidence" value="ECO:0007669"/>
    <property type="project" value="UniProtKB-UniRule"/>
</dbReference>
<dbReference type="GO" id="GO:0051287">
    <property type="term" value="F:NAD binding"/>
    <property type="evidence" value="ECO:0007669"/>
    <property type="project" value="InterPro"/>
</dbReference>
<evidence type="ECO:0000313" key="9">
    <source>
        <dbReference type="Proteomes" id="UP000000374"/>
    </source>
</evidence>
<protein>
    <recommendedName>
        <fullName evidence="6">N-acetyl-gamma-glutamyl-phosphate reductase</fullName>
        <shortName evidence="6">AGPR</shortName>
        <ecNumber evidence="6">1.2.1.38</ecNumber>
    </recommendedName>
    <alternativeName>
        <fullName evidence="6">N-acetyl-glutamate semialdehyde dehydrogenase</fullName>
        <shortName evidence="6">NAGSA dehydrogenase</shortName>
    </alternativeName>
</protein>
<dbReference type="UniPathway" id="UPA00068">
    <property type="reaction ID" value="UER00108"/>
</dbReference>
<dbReference type="PANTHER" id="PTHR32338">
    <property type="entry name" value="N-ACETYL-GAMMA-GLUTAMYL-PHOSPHATE REDUCTASE, CHLOROPLASTIC-RELATED-RELATED"/>
    <property type="match status" value="1"/>
</dbReference>
<dbReference type="GeneID" id="76459735"/>
<reference evidence="9" key="1">
    <citation type="submission" date="2006-12" db="EMBL/GenBank/DDBJ databases">
        <title>Complete sequence of chromosome 1 of Verminephrobacter eiseniae EF01-2.</title>
        <authorList>
            <person name="Copeland A."/>
            <person name="Lucas S."/>
            <person name="Lapidus A."/>
            <person name="Barry K."/>
            <person name="Detter J.C."/>
            <person name="Glavina del Rio T."/>
            <person name="Dalin E."/>
            <person name="Tice H."/>
            <person name="Pitluck S."/>
            <person name="Chertkov O."/>
            <person name="Brettin T."/>
            <person name="Bruce D."/>
            <person name="Han C."/>
            <person name="Tapia R."/>
            <person name="Gilna P."/>
            <person name="Schmutz J."/>
            <person name="Larimer F."/>
            <person name="Land M."/>
            <person name="Hauser L."/>
            <person name="Kyrpides N."/>
            <person name="Kim E."/>
            <person name="Stahl D."/>
            <person name="Richardson P."/>
        </authorList>
    </citation>
    <scope>NUCLEOTIDE SEQUENCE [LARGE SCALE GENOMIC DNA]</scope>
    <source>
        <strain evidence="9">EF01-2</strain>
    </source>
</reference>
<dbReference type="SUPFAM" id="SSF51735">
    <property type="entry name" value="NAD(P)-binding Rossmann-fold domains"/>
    <property type="match status" value="1"/>
</dbReference>
<dbReference type="EMBL" id="CP000542">
    <property type="protein sequence ID" value="ABM56836.1"/>
    <property type="molecule type" value="Genomic_DNA"/>
</dbReference>
<accession>A1WGS9</accession>
<dbReference type="InterPro" id="IPR050085">
    <property type="entry name" value="AGPR"/>
</dbReference>
<dbReference type="Gene3D" id="3.40.50.720">
    <property type="entry name" value="NAD(P)-binding Rossmann-like Domain"/>
    <property type="match status" value="1"/>
</dbReference>
<dbReference type="GO" id="GO:0005737">
    <property type="term" value="C:cytoplasm"/>
    <property type="evidence" value="ECO:0007669"/>
    <property type="project" value="UniProtKB-SubCell"/>
</dbReference>
<dbReference type="OrthoDB" id="9801289at2"/>
<evidence type="ECO:0000256" key="6">
    <source>
        <dbReference type="HAMAP-Rule" id="MF_01110"/>
    </source>
</evidence>
<dbReference type="GO" id="GO:0006526">
    <property type="term" value="P:L-arginine biosynthetic process"/>
    <property type="evidence" value="ECO:0007669"/>
    <property type="project" value="UniProtKB-UniRule"/>
</dbReference>
<evidence type="ECO:0000256" key="2">
    <source>
        <dbReference type="ARBA" id="ARBA00022571"/>
    </source>
</evidence>
<dbReference type="NCBIfam" id="TIGR01851">
    <property type="entry name" value="argC_other"/>
    <property type="match status" value="1"/>
</dbReference>
<dbReference type="PANTHER" id="PTHR32338:SF10">
    <property type="entry name" value="N-ACETYL-GAMMA-GLUTAMYL-PHOSPHATE REDUCTASE, CHLOROPLASTIC-RELATED"/>
    <property type="match status" value="1"/>
</dbReference>
<evidence type="ECO:0000256" key="4">
    <source>
        <dbReference type="ARBA" id="ARBA00022857"/>
    </source>
</evidence>
<evidence type="ECO:0000256" key="5">
    <source>
        <dbReference type="ARBA" id="ARBA00023002"/>
    </source>
</evidence>
<keyword evidence="9" id="KW-1185">Reference proteome</keyword>
<dbReference type="SUPFAM" id="SSF55347">
    <property type="entry name" value="Glyceraldehyde-3-phosphate dehydrogenase-like, C-terminal domain"/>
    <property type="match status" value="1"/>
</dbReference>
<comment type="pathway">
    <text evidence="6">Amino-acid biosynthesis; L-arginine biosynthesis; N(2)-acetyl-L-ornithine from L-glutamate: step 3/4.</text>
</comment>
<keyword evidence="5 6" id="KW-0560">Oxidoreductase</keyword>
<keyword evidence="3 6" id="KW-0028">Amino-acid biosynthesis</keyword>
<evidence type="ECO:0000256" key="1">
    <source>
        <dbReference type="ARBA" id="ARBA00022490"/>
    </source>
</evidence>
<comment type="similarity">
    <text evidence="6">Belongs to the NAGSA dehydrogenase family. Type 2 subfamily.</text>
</comment>
<dbReference type="CDD" id="cd23935">
    <property type="entry name" value="AGPR_2_C"/>
    <property type="match status" value="1"/>
</dbReference>
<feature type="active site" evidence="6">
    <location>
        <position position="115"/>
    </location>
</feature>
<evidence type="ECO:0000313" key="8">
    <source>
        <dbReference type="EMBL" id="ABM56836.1"/>
    </source>
</evidence>
<comment type="function">
    <text evidence="6">Catalyzes the NADPH-dependent reduction of N-acetyl-5-glutamyl phosphate to yield N-acetyl-L-glutamate 5-semialdehyde.</text>
</comment>
<dbReference type="RefSeq" id="WP_011808847.1">
    <property type="nucleotide sequence ID" value="NC_008786.1"/>
</dbReference>
<gene>
    <name evidence="6" type="primary">argC</name>
    <name evidence="8" type="ordered locus">Veis_1060</name>
</gene>
<dbReference type="HOGENOM" id="CLU_077118_0_0_4"/>
<sequence length="309" mass="32979">MTRIFIDGEAGTTGMKLAERVRASGRFELVTLTEAERKQTEARRAALDACDIAVLCLPDEAAREAVALVSNPQVKLLDASVAHRVSPGWCYGFPEMTAGQRQRIAGAMRVTNPGCFATGALALLRPLVDAGLLAADTPLVLHGVSGYSGGGRQLIAAFEGDGPDAIRSNHYLYSLEQPHKHLPEIVLHSGLASAPVFIPSVGRYRQGMLVSLVLHAGLLRAGPHGDVPDTLLSTYRQHYSASEDIAVRATVPGGRLDPEALNDTNRMEIFVLADPGRRHVTAIARLDNLGKGSSGAALVNLELMARLRV</sequence>
<organism evidence="8 9">
    <name type="scientific">Verminephrobacter eiseniae (strain EF01-2)</name>
    <dbReference type="NCBI Taxonomy" id="391735"/>
    <lineage>
        <taxon>Bacteria</taxon>
        <taxon>Pseudomonadati</taxon>
        <taxon>Pseudomonadota</taxon>
        <taxon>Betaproteobacteria</taxon>
        <taxon>Burkholderiales</taxon>
        <taxon>Comamonadaceae</taxon>
        <taxon>Verminephrobacter</taxon>
    </lineage>
</organism>
<proteinExistence type="inferred from homology"/>
<comment type="catalytic activity">
    <reaction evidence="6">
        <text>N-acetyl-L-glutamate 5-semialdehyde + phosphate + NADP(+) = N-acetyl-L-glutamyl 5-phosphate + NADPH + H(+)</text>
        <dbReference type="Rhea" id="RHEA:21588"/>
        <dbReference type="ChEBI" id="CHEBI:15378"/>
        <dbReference type="ChEBI" id="CHEBI:29123"/>
        <dbReference type="ChEBI" id="CHEBI:43474"/>
        <dbReference type="ChEBI" id="CHEBI:57783"/>
        <dbReference type="ChEBI" id="CHEBI:57936"/>
        <dbReference type="ChEBI" id="CHEBI:58349"/>
        <dbReference type="EC" id="1.2.1.38"/>
    </reaction>
</comment>
<evidence type="ECO:0000256" key="3">
    <source>
        <dbReference type="ARBA" id="ARBA00022605"/>
    </source>
</evidence>
<name>A1WGS9_VEREI</name>
<feature type="domain" description="Semialdehyde dehydrogenase NAD-binding" evidence="7">
    <location>
        <begin position="3"/>
        <end position="104"/>
    </location>
</feature>
<comment type="subcellular location">
    <subcellularLocation>
        <location evidence="6">Cytoplasm</location>
    </subcellularLocation>
</comment>
<dbReference type="InterPro" id="IPR010136">
    <property type="entry name" value="AGPR_type-2"/>
</dbReference>
<dbReference type="KEGG" id="vei:Veis_1060"/>